<dbReference type="SUPFAM" id="SSF50621">
    <property type="entry name" value="Alanine racemase C-terminal domain-like"/>
    <property type="match status" value="1"/>
</dbReference>
<feature type="active site" description="Proton donor" evidence="3">
    <location>
        <position position="379"/>
    </location>
</feature>
<evidence type="ECO:0000259" key="5">
    <source>
        <dbReference type="Pfam" id="PF00278"/>
    </source>
</evidence>
<evidence type="ECO:0000256" key="1">
    <source>
        <dbReference type="ARBA" id="ARBA00001933"/>
    </source>
</evidence>
<dbReference type="GO" id="GO:0008836">
    <property type="term" value="F:diaminopimelate decarboxylase activity"/>
    <property type="evidence" value="ECO:0007669"/>
    <property type="project" value="TreeGrafter"/>
</dbReference>
<organism evidence="7 8">
    <name type="scientific">Mesorhizobium ciceri</name>
    <dbReference type="NCBI Taxonomy" id="39645"/>
    <lineage>
        <taxon>Bacteria</taxon>
        <taxon>Pseudomonadati</taxon>
        <taxon>Pseudomonadota</taxon>
        <taxon>Alphaproteobacteria</taxon>
        <taxon>Hyphomicrobiales</taxon>
        <taxon>Phyllobacteriaceae</taxon>
        <taxon>Mesorhizobium</taxon>
    </lineage>
</organism>
<feature type="domain" description="Orn/DAP/Arg decarboxylase 2 N-terminal" evidence="6">
    <location>
        <begin position="56"/>
        <end position="249"/>
    </location>
</feature>
<gene>
    <name evidence="7" type="ORF">LRP29_06665</name>
</gene>
<evidence type="ECO:0000313" key="8">
    <source>
        <dbReference type="Proteomes" id="UP001060070"/>
    </source>
</evidence>
<reference evidence="7 8" key="1">
    <citation type="journal article" date="2022" name="Microbiol. Resour. Announc.">
        <title>Complete Genome Sequence of Mesorhizobium ciceri Strain R30, a Rhizobium Used as a Commercial Inoculant for Chickpea in Argentina.</title>
        <authorList>
            <person name="Foresto E."/>
            <person name="Revale S."/>
            <person name="Primo E."/>
            <person name="Nievas F."/>
            <person name="Carezzano E."/>
            <person name="Puente M."/>
            <person name="Alzari P."/>
            <person name="Mart M."/>
            <person name="Ben-Assaya M."/>
            <person name="Mornico D."/>
            <person name="Santoro M."/>
            <person name="Mart F."/>
            <person name="Giordano W."/>
            <person name="Bogino P."/>
        </authorList>
    </citation>
    <scope>NUCLEOTIDE SEQUENCE [LARGE SCALE GENOMIC DNA]</scope>
    <source>
        <strain evidence="7 8">R30</strain>
    </source>
</reference>
<evidence type="ECO:0000256" key="2">
    <source>
        <dbReference type="ARBA" id="ARBA00022898"/>
    </source>
</evidence>
<dbReference type="GO" id="GO:0009089">
    <property type="term" value="P:lysine biosynthetic process via diaminopimelate"/>
    <property type="evidence" value="ECO:0007669"/>
    <property type="project" value="TreeGrafter"/>
</dbReference>
<dbReference type="EMBL" id="CP088147">
    <property type="protein sequence ID" value="UTU53104.1"/>
    <property type="molecule type" value="Genomic_DNA"/>
</dbReference>
<dbReference type="Gene3D" id="2.40.37.10">
    <property type="entry name" value="Lyase, Ornithine Decarboxylase, Chain A, domain 1"/>
    <property type="match status" value="1"/>
</dbReference>
<evidence type="ECO:0000256" key="3">
    <source>
        <dbReference type="PIRSR" id="PIRSR600183-50"/>
    </source>
</evidence>
<keyword evidence="2 3" id="KW-0663">Pyridoxal phosphate</keyword>
<dbReference type="InterPro" id="IPR009006">
    <property type="entry name" value="Ala_racemase/Decarboxylase_C"/>
</dbReference>
<evidence type="ECO:0008006" key="9">
    <source>
        <dbReference type="Google" id="ProtNLM"/>
    </source>
</evidence>
<feature type="modified residue" description="N6-(pyridoxal phosphate)lysine" evidence="3">
    <location>
        <position position="72"/>
    </location>
</feature>
<dbReference type="InterPro" id="IPR000183">
    <property type="entry name" value="Orn/DAP/Arg_de-COase"/>
</dbReference>
<dbReference type="Pfam" id="PF02784">
    <property type="entry name" value="Orn_Arg_deC_N"/>
    <property type="match status" value="1"/>
</dbReference>
<evidence type="ECO:0000256" key="4">
    <source>
        <dbReference type="RuleBase" id="RU003737"/>
    </source>
</evidence>
<dbReference type="PANTHER" id="PTHR43727">
    <property type="entry name" value="DIAMINOPIMELATE DECARBOXYLASE"/>
    <property type="match status" value="1"/>
</dbReference>
<feature type="domain" description="Orn/DAP/Arg decarboxylase 2 C-terminal" evidence="5">
    <location>
        <begin position="311"/>
        <end position="407"/>
    </location>
</feature>
<dbReference type="PANTHER" id="PTHR43727:SF2">
    <property type="entry name" value="GROUP IV DECARBOXYLASE"/>
    <property type="match status" value="1"/>
</dbReference>
<dbReference type="InterPro" id="IPR022643">
    <property type="entry name" value="De-COase2_C"/>
</dbReference>
<evidence type="ECO:0000313" key="7">
    <source>
        <dbReference type="EMBL" id="UTU53104.1"/>
    </source>
</evidence>
<dbReference type="RefSeq" id="WP_024505884.1">
    <property type="nucleotide sequence ID" value="NZ_CP088147.1"/>
</dbReference>
<proteinExistence type="inferred from homology"/>
<dbReference type="SUPFAM" id="SSF51419">
    <property type="entry name" value="PLP-binding barrel"/>
    <property type="match status" value="1"/>
</dbReference>
<dbReference type="PRINTS" id="PR01179">
    <property type="entry name" value="ODADCRBXLASE"/>
</dbReference>
<sequence length="456" mass="50684">MFQKYFSDEPRPLLSDWTVDLLNSRSELAAWVDGFGSPLHVVYPDQATENYLQWLNELRTVYGDCQVQFALKACKSASLLRAFALVGAGADVSSAHEMASAFMNLVPAERMSMTGPAKSDYELNLCILHKVAIHIDCIEELNRVLALADGVGGISRLFLRARPITEPGSRFGMTEDQLMACLMLLENTKVDRVGVSFHLNDYQVHTRADQLRFCIAFLRRVCAKCLTPGGIDIGGGYPMRYVQRFDPVAYGQGVHWGNVAKPGNYPYVPELTGAQHAAAVIQTALADPGDRDFLYGHQLPILLQPGRSLLDQCGVSAFHVTDVKDLGDRRFGVVLDGMSFSLSETWFGADFVPSPVVVWREEREVPRYDATYFLVGRSCLESDIIRRRGLTIKGGIARGDLVVFANTAGYQMDSNESSFHQIPSPKKIAAVRRRCGWKILADETLNKQGLPRNDRQ</sequence>
<name>A0AB38TF49_9HYPH</name>
<comment type="cofactor">
    <cofactor evidence="1 3">
        <name>pyridoxal 5'-phosphate</name>
        <dbReference type="ChEBI" id="CHEBI:597326"/>
    </cofactor>
</comment>
<dbReference type="Proteomes" id="UP001060070">
    <property type="component" value="Chromosome"/>
</dbReference>
<dbReference type="InterPro" id="IPR029066">
    <property type="entry name" value="PLP-binding_barrel"/>
</dbReference>
<dbReference type="Pfam" id="PF00278">
    <property type="entry name" value="Orn_DAP_Arg_deC"/>
    <property type="match status" value="1"/>
</dbReference>
<dbReference type="InterPro" id="IPR022644">
    <property type="entry name" value="De-COase2_N"/>
</dbReference>
<evidence type="ECO:0000259" key="6">
    <source>
        <dbReference type="Pfam" id="PF02784"/>
    </source>
</evidence>
<accession>A0AB38TF49</accession>
<comment type="similarity">
    <text evidence="4">Belongs to the Orn/Lys/Arg decarboxylase class-II family.</text>
</comment>
<dbReference type="Gene3D" id="3.20.20.10">
    <property type="entry name" value="Alanine racemase"/>
    <property type="match status" value="1"/>
</dbReference>
<keyword evidence="8" id="KW-1185">Reference proteome</keyword>
<dbReference type="AlphaFoldDB" id="A0AB38TF49"/>
<protein>
    <recommendedName>
        <fullName evidence="9">Decarboxylase</fullName>
    </recommendedName>
</protein>